<sequence>MDSPSPLNLRDDHGGYLKKGGSSSGAVFQERLQQGFKWLKIKGNRNETLEEIDQSAEKDPWFPSMTRKQRFLGFLGFFAAGLFCFVVVSPAQFSRTFFVSRYSFFRHPFISLSSYSRAGNFRYYSLLDLSSS</sequence>
<proteinExistence type="predicted"/>
<reference evidence="3 4" key="1">
    <citation type="journal article" date="2016" name="Nat. Commun.">
        <title>Extremotolerant tardigrade genome and improved radiotolerance of human cultured cells by tardigrade-unique protein.</title>
        <authorList>
            <person name="Hashimoto T."/>
            <person name="Horikawa D.D."/>
            <person name="Saito Y."/>
            <person name="Kuwahara H."/>
            <person name="Kozuka-Hata H."/>
            <person name="Shin-I T."/>
            <person name="Minakuchi Y."/>
            <person name="Ohishi K."/>
            <person name="Motoyama A."/>
            <person name="Aizu T."/>
            <person name="Enomoto A."/>
            <person name="Kondo K."/>
            <person name="Tanaka S."/>
            <person name="Hara Y."/>
            <person name="Koshikawa S."/>
            <person name="Sagara H."/>
            <person name="Miura T."/>
            <person name="Yokobori S."/>
            <person name="Miyagawa K."/>
            <person name="Suzuki Y."/>
            <person name="Kubo T."/>
            <person name="Oyama M."/>
            <person name="Kohara Y."/>
            <person name="Fujiyama A."/>
            <person name="Arakawa K."/>
            <person name="Katayama T."/>
            <person name="Toyoda A."/>
            <person name="Kunieda T."/>
        </authorList>
    </citation>
    <scope>NUCLEOTIDE SEQUENCE [LARGE SCALE GENOMIC DNA]</scope>
    <source>
        <strain evidence="3 4">YOKOZUNA-1</strain>
    </source>
</reference>
<evidence type="ECO:0000313" key="4">
    <source>
        <dbReference type="Proteomes" id="UP000186922"/>
    </source>
</evidence>
<name>A0A1D1W0T9_RAMVA</name>
<comment type="caution">
    <text evidence="3">The sequence shown here is derived from an EMBL/GenBank/DDBJ whole genome shotgun (WGS) entry which is preliminary data.</text>
</comment>
<evidence type="ECO:0000256" key="1">
    <source>
        <dbReference type="SAM" id="MobiDB-lite"/>
    </source>
</evidence>
<keyword evidence="4" id="KW-1185">Reference proteome</keyword>
<organism evidence="3 4">
    <name type="scientific">Ramazzottius varieornatus</name>
    <name type="common">Water bear</name>
    <name type="synonym">Tardigrade</name>
    <dbReference type="NCBI Taxonomy" id="947166"/>
    <lineage>
        <taxon>Eukaryota</taxon>
        <taxon>Metazoa</taxon>
        <taxon>Ecdysozoa</taxon>
        <taxon>Tardigrada</taxon>
        <taxon>Eutardigrada</taxon>
        <taxon>Parachela</taxon>
        <taxon>Hypsibioidea</taxon>
        <taxon>Ramazzottiidae</taxon>
        <taxon>Ramazzottius</taxon>
    </lineage>
</organism>
<feature type="region of interest" description="Disordered" evidence="1">
    <location>
        <begin position="1"/>
        <end position="23"/>
    </location>
</feature>
<evidence type="ECO:0000256" key="2">
    <source>
        <dbReference type="SAM" id="Phobius"/>
    </source>
</evidence>
<dbReference type="AlphaFoldDB" id="A0A1D1W0T9"/>
<keyword evidence="2" id="KW-0812">Transmembrane</keyword>
<keyword evidence="2" id="KW-1133">Transmembrane helix</keyword>
<gene>
    <name evidence="3" type="primary">RvY_16913</name>
    <name evidence="3" type="synonym">RvY_16913.2</name>
    <name evidence="3" type="ORF">RvY_16913-2</name>
</gene>
<accession>A0A1D1W0T9</accession>
<protein>
    <submittedName>
        <fullName evidence="3">Uncharacterized protein</fullName>
    </submittedName>
</protein>
<dbReference type="EMBL" id="BDGG01000014">
    <property type="protein sequence ID" value="GAV07021.1"/>
    <property type="molecule type" value="Genomic_DNA"/>
</dbReference>
<feature type="transmembrane region" description="Helical" evidence="2">
    <location>
        <begin position="71"/>
        <end position="93"/>
    </location>
</feature>
<dbReference type="Proteomes" id="UP000186922">
    <property type="component" value="Unassembled WGS sequence"/>
</dbReference>
<evidence type="ECO:0000313" key="3">
    <source>
        <dbReference type="EMBL" id="GAV07021.1"/>
    </source>
</evidence>
<keyword evidence="2" id="KW-0472">Membrane</keyword>